<feature type="transmembrane region" description="Helical" evidence="1">
    <location>
        <begin position="204"/>
        <end position="224"/>
    </location>
</feature>
<sequence length="227" mass="25107">MISVIGSSSMDLPYWNTHLIRHNLDVMHIEKNVFDNIFNTVMDINGKTKDNLNARKDLKNICNRPKLEVDERRPNAMPKAACSVLIAVDLRNCWVCVVFDWPECSDFDLCCNFNLVAVGSGNYPDIGGCWRELDIAGGSFCCWDYVSSHRCWVPSDLGLERAGVAPVLGLSLHGCAVDGVLGLESFCCWNFAIVRAASSPAVEVAWFAVAGVLAFSHYCLVGLLTRR</sequence>
<gene>
    <name evidence="2" type="ORF">Slati_0122500</name>
</gene>
<dbReference type="AlphaFoldDB" id="A0AAW2Y988"/>
<protein>
    <submittedName>
        <fullName evidence="2">Uncharacterized protein</fullName>
    </submittedName>
</protein>
<dbReference type="PANTHER" id="PTHR10775">
    <property type="entry name" value="OS08G0208400 PROTEIN"/>
    <property type="match status" value="1"/>
</dbReference>
<keyword evidence="1" id="KW-0472">Membrane</keyword>
<organism evidence="2">
    <name type="scientific">Sesamum latifolium</name>
    <dbReference type="NCBI Taxonomy" id="2727402"/>
    <lineage>
        <taxon>Eukaryota</taxon>
        <taxon>Viridiplantae</taxon>
        <taxon>Streptophyta</taxon>
        <taxon>Embryophyta</taxon>
        <taxon>Tracheophyta</taxon>
        <taxon>Spermatophyta</taxon>
        <taxon>Magnoliopsida</taxon>
        <taxon>eudicotyledons</taxon>
        <taxon>Gunneridae</taxon>
        <taxon>Pentapetalae</taxon>
        <taxon>asterids</taxon>
        <taxon>lamiids</taxon>
        <taxon>Lamiales</taxon>
        <taxon>Pedaliaceae</taxon>
        <taxon>Sesamum</taxon>
    </lineage>
</organism>
<comment type="caution">
    <text evidence="2">The sequence shown here is derived from an EMBL/GenBank/DDBJ whole genome shotgun (WGS) entry which is preliminary data.</text>
</comment>
<reference evidence="2" key="2">
    <citation type="journal article" date="2024" name="Plant">
        <title>Genomic evolution and insights into agronomic trait innovations of Sesamum species.</title>
        <authorList>
            <person name="Miao H."/>
            <person name="Wang L."/>
            <person name="Qu L."/>
            <person name="Liu H."/>
            <person name="Sun Y."/>
            <person name="Le M."/>
            <person name="Wang Q."/>
            <person name="Wei S."/>
            <person name="Zheng Y."/>
            <person name="Lin W."/>
            <person name="Duan Y."/>
            <person name="Cao H."/>
            <person name="Xiong S."/>
            <person name="Wang X."/>
            <person name="Wei L."/>
            <person name="Li C."/>
            <person name="Ma Q."/>
            <person name="Ju M."/>
            <person name="Zhao R."/>
            <person name="Li G."/>
            <person name="Mu C."/>
            <person name="Tian Q."/>
            <person name="Mei H."/>
            <person name="Zhang T."/>
            <person name="Gao T."/>
            <person name="Zhang H."/>
        </authorList>
    </citation>
    <scope>NUCLEOTIDE SEQUENCE</scope>
    <source>
        <strain evidence="2">KEN1</strain>
    </source>
</reference>
<accession>A0AAW2Y988</accession>
<evidence type="ECO:0000256" key="1">
    <source>
        <dbReference type="SAM" id="Phobius"/>
    </source>
</evidence>
<reference evidence="2" key="1">
    <citation type="submission" date="2020-06" db="EMBL/GenBank/DDBJ databases">
        <authorList>
            <person name="Li T."/>
            <person name="Hu X."/>
            <person name="Zhang T."/>
            <person name="Song X."/>
            <person name="Zhang H."/>
            <person name="Dai N."/>
            <person name="Sheng W."/>
            <person name="Hou X."/>
            <person name="Wei L."/>
        </authorList>
    </citation>
    <scope>NUCLEOTIDE SEQUENCE</scope>
    <source>
        <strain evidence="2">KEN1</strain>
        <tissue evidence="2">Leaf</tissue>
    </source>
</reference>
<proteinExistence type="predicted"/>
<evidence type="ECO:0000313" key="2">
    <source>
        <dbReference type="EMBL" id="KAL0462349.1"/>
    </source>
</evidence>
<keyword evidence="1" id="KW-0812">Transmembrane</keyword>
<keyword evidence="1" id="KW-1133">Transmembrane helix</keyword>
<dbReference type="PANTHER" id="PTHR10775:SF182">
    <property type="entry name" value="TRANSPOSON, EN_SPM-LIKE, TRANSPOSASE-ASSOCIATED DOMAIN PROTEIN-RELATED"/>
    <property type="match status" value="1"/>
</dbReference>
<dbReference type="EMBL" id="JACGWN010000001">
    <property type="protein sequence ID" value="KAL0462349.1"/>
    <property type="molecule type" value="Genomic_DNA"/>
</dbReference>
<name>A0AAW2Y988_9LAMI</name>